<dbReference type="InterPro" id="IPR036264">
    <property type="entry name" value="Bact_exopeptidase_dim_dom"/>
</dbReference>
<dbReference type="PANTHER" id="PTHR32494:SF19">
    <property type="entry name" value="ALLANTOATE DEIMINASE-RELATED"/>
    <property type="match status" value="1"/>
</dbReference>
<protein>
    <submittedName>
        <fullName evidence="7">Hydantoinase/carbamoylase family amidase</fullName>
        <ecNumber evidence="7">3.5.-.-</ecNumber>
    </submittedName>
</protein>
<name>A0ABT5JE08_RHOTP</name>
<comment type="similarity">
    <text evidence="2">Belongs to the peptidase M20 family.</text>
</comment>
<dbReference type="Proteomes" id="UP001165652">
    <property type="component" value="Unassembled WGS sequence"/>
</dbReference>
<accession>A0ABT5JE08</accession>
<keyword evidence="6" id="KW-0464">Manganese</keyword>
<keyword evidence="5 7" id="KW-0378">Hydrolase</keyword>
<reference evidence="7" key="2">
    <citation type="submission" date="2023-02" db="EMBL/GenBank/DDBJ databases">
        <authorList>
            <person name="Rayyan A."/>
            <person name="Meyer T."/>
            <person name="Kyndt J.A."/>
        </authorList>
    </citation>
    <scope>NUCLEOTIDE SEQUENCE</scope>
    <source>
        <strain evidence="7">DSM 9987</strain>
    </source>
</reference>
<evidence type="ECO:0000256" key="2">
    <source>
        <dbReference type="ARBA" id="ARBA00006153"/>
    </source>
</evidence>
<evidence type="ECO:0000256" key="4">
    <source>
        <dbReference type="ARBA" id="ARBA00022723"/>
    </source>
</evidence>
<evidence type="ECO:0000256" key="6">
    <source>
        <dbReference type="ARBA" id="ARBA00023211"/>
    </source>
</evidence>
<keyword evidence="8" id="KW-1185">Reference proteome</keyword>
<dbReference type="InterPro" id="IPR010158">
    <property type="entry name" value="Amidase_Cbmase"/>
</dbReference>
<dbReference type="NCBIfam" id="TIGR01879">
    <property type="entry name" value="hydantase"/>
    <property type="match status" value="1"/>
</dbReference>
<dbReference type="InterPro" id="IPR002933">
    <property type="entry name" value="Peptidase_M20"/>
</dbReference>
<organism evidence="7 8">
    <name type="scientific">Rhodoplanes tepidamans</name>
    <name type="common">Rhodoplanes cryptolactis</name>
    <dbReference type="NCBI Taxonomy" id="200616"/>
    <lineage>
        <taxon>Bacteria</taxon>
        <taxon>Pseudomonadati</taxon>
        <taxon>Pseudomonadota</taxon>
        <taxon>Alphaproteobacteria</taxon>
        <taxon>Hyphomicrobiales</taxon>
        <taxon>Nitrobacteraceae</taxon>
        <taxon>Rhodoplanes</taxon>
    </lineage>
</organism>
<dbReference type="Gene3D" id="3.30.70.360">
    <property type="match status" value="1"/>
</dbReference>
<dbReference type="Gene3D" id="3.40.630.10">
    <property type="entry name" value="Zn peptidases"/>
    <property type="match status" value="1"/>
</dbReference>
<dbReference type="EC" id="3.5.-.-" evidence="7"/>
<dbReference type="SUPFAM" id="SSF55031">
    <property type="entry name" value="Bacterial exopeptidase dimerisation domain"/>
    <property type="match status" value="1"/>
</dbReference>
<evidence type="ECO:0000313" key="8">
    <source>
        <dbReference type="Proteomes" id="UP001165652"/>
    </source>
</evidence>
<evidence type="ECO:0000256" key="3">
    <source>
        <dbReference type="ARBA" id="ARBA00011738"/>
    </source>
</evidence>
<comment type="subunit">
    <text evidence="3">Homodimer.</text>
</comment>
<dbReference type="Pfam" id="PF01546">
    <property type="entry name" value="Peptidase_M20"/>
    <property type="match status" value="1"/>
</dbReference>
<comment type="caution">
    <text evidence="7">The sequence shown here is derived from an EMBL/GenBank/DDBJ whole genome shotgun (WGS) entry which is preliminary data.</text>
</comment>
<dbReference type="PANTHER" id="PTHR32494">
    <property type="entry name" value="ALLANTOATE DEIMINASE-RELATED"/>
    <property type="match status" value="1"/>
</dbReference>
<dbReference type="GO" id="GO:0016787">
    <property type="term" value="F:hydrolase activity"/>
    <property type="evidence" value="ECO:0007669"/>
    <property type="project" value="UniProtKB-KW"/>
</dbReference>
<comment type="cofactor">
    <cofactor evidence="1">
        <name>Mn(2+)</name>
        <dbReference type="ChEBI" id="CHEBI:29035"/>
    </cofactor>
</comment>
<dbReference type="PIRSF" id="PIRSF001235">
    <property type="entry name" value="Amidase_carbamoylase"/>
    <property type="match status" value="1"/>
</dbReference>
<keyword evidence="4" id="KW-0479">Metal-binding</keyword>
<evidence type="ECO:0000256" key="1">
    <source>
        <dbReference type="ARBA" id="ARBA00001936"/>
    </source>
</evidence>
<sequence length="429" mass="44808">MPESNDHSSSLAAVLDRSQELFDEIRAKTFDGVGVTRAAYGPGEQLAHDIVAREARALGLDIRVDAALNLHMTLPGADRQKPALLIGSHLDSVPQGGNFDGLAGVLAGLACVAALRADGVVPARDVTVLALRSEENAWFAAQHVGSRAALGLLGGALDSARRIDTRRSLADHMSEAGADLAPLRAGRPLIDLDRVAAYLELHIEQGPVLDGEAIPVGVVTGIRGNVRCREIVCRGEPGHSGVVPRTMRRDAVMATAELIGRMEALWEEIERDGGDLVLTFGQVSTDPAAHGVTNIPGLVTACFDARSHSDAVLDRIAAALTATAAEIAARRGVAFAFSPMTRDPPIAMDAGLQARLAAAATALGIPHTRIASGAGHDAGDFAAAGIPAAMLFVRNQNGSHNPHEAMRFADFSDAVRLLESCVRGFDAGS</sequence>
<dbReference type="EMBL" id="JAQQLI010000034">
    <property type="protein sequence ID" value="MDC7787915.1"/>
    <property type="molecule type" value="Genomic_DNA"/>
</dbReference>
<evidence type="ECO:0000313" key="7">
    <source>
        <dbReference type="EMBL" id="MDC7787915.1"/>
    </source>
</evidence>
<dbReference type="SUPFAM" id="SSF53187">
    <property type="entry name" value="Zn-dependent exopeptidases"/>
    <property type="match status" value="1"/>
</dbReference>
<gene>
    <name evidence="7" type="ORF">PQJ73_19680</name>
</gene>
<proteinExistence type="inferred from homology"/>
<dbReference type="RefSeq" id="WP_272778750.1">
    <property type="nucleotide sequence ID" value="NZ_JAQQLI010000034.1"/>
</dbReference>
<reference evidence="7" key="1">
    <citation type="journal article" date="2023" name="Microbiol Resour">
        <title>Genome Sequences of Rhodoplanes serenus and Two Thermotolerant Strains, Rhodoplanes tepidamans and 'Rhodoplanes cryptolactis,' Further Refine the Genus.</title>
        <authorList>
            <person name="Rayyan A.A."/>
            <person name="Kyndt J.A."/>
        </authorList>
    </citation>
    <scope>NUCLEOTIDE SEQUENCE</scope>
    <source>
        <strain evidence="7">DSM 9987</strain>
    </source>
</reference>
<evidence type="ECO:0000256" key="5">
    <source>
        <dbReference type="ARBA" id="ARBA00022801"/>
    </source>
</evidence>